<protein>
    <submittedName>
        <fullName evidence="2">Uncharacterized protein</fullName>
    </submittedName>
</protein>
<sequence>MVGTRSQTQYNSLKYCTSYFSYITGEINMKKFSKKKVKVIVVCIILVFSIFISMNFNYFQDNSNLEIDDERELKVSGFKEIGPVYIDDKDPANNWLITAATYDWCTGSGTIGNSYVIKDIKITLSGSSENCMTIKNSQKYFLVFNCSFLGSGI</sequence>
<keyword evidence="1" id="KW-1133">Transmembrane helix</keyword>
<organism evidence="2">
    <name type="scientific">marine sediment metagenome</name>
    <dbReference type="NCBI Taxonomy" id="412755"/>
    <lineage>
        <taxon>unclassified sequences</taxon>
        <taxon>metagenomes</taxon>
        <taxon>ecological metagenomes</taxon>
    </lineage>
</organism>
<feature type="transmembrane region" description="Helical" evidence="1">
    <location>
        <begin position="39"/>
        <end position="59"/>
    </location>
</feature>
<proteinExistence type="predicted"/>
<keyword evidence="1" id="KW-0472">Membrane</keyword>
<comment type="caution">
    <text evidence="2">The sequence shown here is derived from an EMBL/GenBank/DDBJ whole genome shotgun (WGS) entry which is preliminary data.</text>
</comment>
<dbReference type="AlphaFoldDB" id="A0A0F9HTN4"/>
<reference evidence="2" key="1">
    <citation type="journal article" date="2015" name="Nature">
        <title>Complex archaea that bridge the gap between prokaryotes and eukaryotes.</title>
        <authorList>
            <person name="Spang A."/>
            <person name="Saw J.H."/>
            <person name="Jorgensen S.L."/>
            <person name="Zaremba-Niedzwiedzka K."/>
            <person name="Martijn J."/>
            <person name="Lind A.E."/>
            <person name="van Eijk R."/>
            <person name="Schleper C."/>
            <person name="Guy L."/>
            <person name="Ettema T.J."/>
        </authorList>
    </citation>
    <scope>NUCLEOTIDE SEQUENCE</scope>
</reference>
<keyword evidence="1" id="KW-0812">Transmembrane</keyword>
<gene>
    <name evidence="2" type="ORF">LCGC14_1743320</name>
</gene>
<evidence type="ECO:0000256" key="1">
    <source>
        <dbReference type="SAM" id="Phobius"/>
    </source>
</evidence>
<dbReference type="EMBL" id="LAZR01015979">
    <property type="protein sequence ID" value="KKM06502.1"/>
    <property type="molecule type" value="Genomic_DNA"/>
</dbReference>
<name>A0A0F9HTN4_9ZZZZ</name>
<accession>A0A0F9HTN4</accession>
<evidence type="ECO:0000313" key="2">
    <source>
        <dbReference type="EMBL" id="KKM06502.1"/>
    </source>
</evidence>